<organism evidence="7 8">
    <name type="scientific">Spirosoma endophyticum</name>
    <dbReference type="NCBI Taxonomy" id="662367"/>
    <lineage>
        <taxon>Bacteria</taxon>
        <taxon>Pseudomonadati</taxon>
        <taxon>Bacteroidota</taxon>
        <taxon>Cytophagia</taxon>
        <taxon>Cytophagales</taxon>
        <taxon>Cytophagaceae</taxon>
        <taxon>Spirosoma</taxon>
    </lineage>
</organism>
<dbReference type="OrthoDB" id="9800977at2"/>
<dbReference type="Proteomes" id="UP000198598">
    <property type="component" value="Unassembled WGS sequence"/>
</dbReference>
<dbReference type="PIRSF" id="PIRSF001435">
    <property type="entry name" value="Nth"/>
    <property type="match status" value="1"/>
</dbReference>
<evidence type="ECO:0000256" key="4">
    <source>
        <dbReference type="ARBA" id="ARBA00023239"/>
    </source>
</evidence>
<dbReference type="PANTHER" id="PTHR43286:SF1">
    <property type="entry name" value="ENDONUCLEASE III-LIKE PROTEIN 1"/>
    <property type="match status" value="1"/>
</dbReference>
<accession>A0A1I1RD70</accession>
<evidence type="ECO:0000313" key="8">
    <source>
        <dbReference type="Proteomes" id="UP000198598"/>
    </source>
</evidence>
<dbReference type="PANTHER" id="PTHR43286">
    <property type="entry name" value="ENDONUCLEASE III-LIKE PROTEIN 1"/>
    <property type="match status" value="1"/>
</dbReference>
<dbReference type="InterPro" id="IPR003265">
    <property type="entry name" value="HhH-GPD_domain"/>
</dbReference>
<dbReference type="SUPFAM" id="SSF48150">
    <property type="entry name" value="DNA-glycosylase"/>
    <property type="match status" value="1"/>
</dbReference>
<dbReference type="EMBL" id="FOLQ01000004">
    <property type="protein sequence ID" value="SFD28330.1"/>
    <property type="molecule type" value="Genomic_DNA"/>
</dbReference>
<reference evidence="7 8" key="1">
    <citation type="submission" date="2016-10" db="EMBL/GenBank/DDBJ databases">
        <authorList>
            <person name="de Groot N.N."/>
        </authorList>
    </citation>
    <scope>NUCLEOTIDE SEQUENCE [LARGE SCALE GENOMIC DNA]</scope>
    <source>
        <strain evidence="7 8">DSM 26130</strain>
    </source>
</reference>
<evidence type="ECO:0000256" key="2">
    <source>
        <dbReference type="ARBA" id="ARBA00022801"/>
    </source>
</evidence>
<keyword evidence="7" id="KW-0255">Endonuclease</keyword>
<dbReference type="Pfam" id="PF00730">
    <property type="entry name" value="HhH-GPD"/>
    <property type="match status" value="1"/>
</dbReference>
<keyword evidence="7" id="KW-0540">Nuclease</keyword>
<evidence type="ECO:0000256" key="1">
    <source>
        <dbReference type="ARBA" id="ARBA00022763"/>
    </source>
</evidence>
<dbReference type="GO" id="GO:0016829">
    <property type="term" value="F:lyase activity"/>
    <property type="evidence" value="ECO:0007669"/>
    <property type="project" value="UniProtKB-KW"/>
</dbReference>
<dbReference type="AlphaFoldDB" id="A0A1I1RD70"/>
<dbReference type="GO" id="GO:0006289">
    <property type="term" value="P:nucleotide-excision repair"/>
    <property type="evidence" value="ECO:0007669"/>
    <property type="project" value="TreeGrafter"/>
</dbReference>
<keyword evidence="5" id="KW-0326">Glycosidase</keyword>
<dbReference type="Gene3D" id="1.10.1670.10">
    <property type="entry name" value="Helix-hairpin-Helix base-excision DNA repair enzymes (C-terminal)"/>
    <property type="match status" value="1"/>
</dbReference>
<dbReference type="STRING" id="662367.SAMN05216167_104210"/>
<keyword evidence="8" id="KW-1185">Reference proteome</keyword>
<keyword evidence="2" id="KW-0378">Hydrolase</keyword>
<dbReference type="GO" id="GO:0006285">
    <property type="term" value="P:base-excision repair, AP site formation"/>
    <property type="evidence" value="ECO:0007669"/>
    <property type="project" value="TreeGrafter"/>
</dbReference>
<sequence length="220" mass="24763">MKLNFDLNTVLARIEEAIRPYPKAAMFDLFERGYNSLFEQLISCIVSIRTLDETTIPVSLRLFDQARTPEQLLTIDIPTLTELLYGTTYPDQKAYTMRGIAERIVNEFGGQLPADFATLISLKGVGPKCANLALGVATGQAAISVDVHVHRVVNRWGYVHTKQPEQTLKVLENQVPRDQWVNINRLLMPFGKHICTGTLPHCSTCPVLPYCEQVGVERHR</sequence>
<dbReference type="InterPro" id="IPR011257">
    <property type="entry name" value="DNA_glycosylase"/>
</dbReference>
<evidence type="ECO:0000256" key="5">
    <source>
        <dbReference type="ARBA" id="ARBA00023295"/>
    </source>
</evidence>
<dbReference type="GO" id="GO:0003906">
    <property type="term" value="F:DNA-(apurinic or apyrimidinic site) endonuclease activity"/>
    <property type="evidence" value="ECO:0007669"/>
    <property type="project" value="TreeGrafter"/>
</dbReference>
<dbReference type="GO" id="GO:0000703">
    <property type="term" value="F:oxidized pyrimidine nucleobase lesion DNA N-glycosylase activity"/>
    <property type="evidence" value="ECO:0007669"/>
    <property type="project" value="TreeGrafter"/>
</dbReference>
<keyword evidence="1" id="KW-0227">DNA damage</keyword>
<feature type="domain" description="HhH-GPD" evidence="6">
    <location>
        <begin position="46"/>
        <end position="193"/>
    </location>
</feature>
<dbReference type="RefSeq" id="WP_093826679.1">
    <property type="nucleotide sequence ID" value="NZ_FOLQ01000004.1"/>
</dbReference>
<gene>
    <name evidence="7" type="ORF">SAMN05216167_104210</name>
</gene>
<dbReference type="InterPro" id="IPR023170">
    <property type="entry name" value="HhH_base_excis_C"/>
</dbReference>
<keyword evidence="4" id="KW-0456">Lyase</keyword>
<dbReference type="Gene3D" id="1.10.340.30">
    <property type="entry name" value="Hypothetical protein, domain 2"/>
    <property type="match status" value="1"/>
</dbReference>
<keyword evidence="3" id="KW-0234">DNA repair</keyword>
<dbReference type="CDD" id="cd00056">
    <property type="entry name" value="ENDO3c"/>
    <property type="match status" value="1"/>
</dbReference>
<name>A0A1I1RD70_9BACT</name>
<evidence type="ECO:0000259" key="6">
    <source>
        <dbReference type="SMART" id="SM00478"/>
    </source>
</evidence>
<evidence type="ECO:0000256" key="3">
    <source>
        <dbReference type="ARBA" id="ARBA00023204"/>
    </source>
</evidence>
<proteinExistence type="predicted"/>
<evidence type="ECO:0000313" key="7">
    <source>
        <dbReference type="EMBL" id="SFD28330.1"/>
    </source>
</evidence>
<protein>
    <submittedName>
        <fullName evidence="7">Endonuclease-3</fullName>
    </submittedName>
</protein>
<dbReference type="SMART" id="SM00478">
    <property type="entry name" value="ENDO3c"/>
    <property type="match status" value="1"/>
</dbReference>